<keyword evidence="1" id="KW-0472">Membrane</keyword>
<accession>A0AA36JR54</accession>
<dbReference type="EMBL" id="CAUJNA010003844">
    <property type="protein sequence ID" value="CAJ1410868.1"/>
    <property type="molecule type" value="Genomic_DNA"/>
</dbReference>
<protein>
    <submittedName>
        <fullName evidence="2">Uncharacterized protein</fullName>
    </submittedName>
</protein>
<keyword evidence="3" id="KW-1185">Reference proteome</keyword>
<dbReference type="AlphaFoldDB" id="A0AA36JR54"/>
<name>A0AA36JR54_9DINO</name>
<feature type="transmembrane region" description="Helical" evidence="1">
    <location>
        <begin position="163"/>
        <end position="185"/>
    </location>
</feature>
<feature type="transmembrane region" description="Helical" evidence="1">
    <location>
        <begin position="282"/>
        <end position="303"/>
    </location>
</feature>
<gene>
    <name evidence="2" type="ORF">EVOR1521_LOCUS31598</name>
</gene>
<organism evidence="2 3">
    <name type="scientific">Effrenium voratum</name>
    <dbReference type="NCBI Taxonomy" id="2562239"/>
    <lineage>
        <taxon>Eukaryota</taxon>
        <taxon>Sar</taxon>
        <taxon>Alveolata</taxon>
        <taxon>Dinophyceae</taxon>
        <taxon>Suessiales</taxon>
        <taxon>Symbiodiniaceae</taxon>
        <taxon>Effrenium</taxon>
    </lineage>
</organism>
<evidence type="ECO:0000256" key="1">
    <source>
        <dbReference type="SAM" id="Phobius"/>
    </source>
</evidence>
<keyword evidence="1" id="KW-1133">Transmembrane helix</keyword>
<keyword evidence="1" id="KW-0812">Transmembrane</keyword>
<dbReference type="Proteomes" id="UP001178507">
    <property type="component" value="Unassembled WGS sequence"/>
</dbReference>
<proteinExistence type="predicted"/>
<evidence type="ECO:0000313" key="2">
    <source>
        <dbReference type="EMBL" id="CAJ1410868.1"/>
    </source>
</evidence>
<feature type="transmembrane region" description="Helical" evidence="1">
    <location>
        <begin position="310"/>
        <end position="329"/>
    </location>
</feature>
<comment type="caution">
    <text evidence="2">The sequence shown here is derived from an EMBL/GenBank/DDBJ whole genome shotgun (WGS) entry which is preliminary data.</text>
</comment>
<sequence length="891" mass="99387">MVRTRWQQALCSCIYDWTRVTNDGLVVGRGQAEAETLETVPTASVLTRWDPLRGLEREEFVSHCINYSLQERVRRSLKWLSDEDLGYVGGHHFGDQAQQLECLQARASAQAADAPLEAAEAFVPVRGLLVSDKCKAEYLRLDPQQLFRPATLAYKENAFINDWWFLADLCLLLSIAGLVAVLPLISSAPISDISAKPGSNWVVVTTARPHGVGFRPGVQRVLQRLFGSPKIRLWGTGCPLEGKNAWQVDDVLNASQLRIFANGMGIGESSKGFCRLVFPASLIWTSILGVPVLVAIVFQLLLITLLGSLGAFRLVLVAPAVLLGLSGYWCQWLQTRNALDEQIRFYRRLMGPSPCERGAMRAISGGQLREFHRVFQTFIGRRNMYYVVNNIVTPVTRPWNLSLAELMGSGTLDYYVSFLWINAFEDLVASIRRHYQTSDLSNRYWIDVFALNQQNIQAEIGDGHLRDSSFFHAMRSSSCKGGFVVFADVDSLGAVFTRSWCIFEVYTMIQDNQRSGPYEGLLFRTPCGSLSECSFDFVMDCVRRLRSIDLREATAASQQDVAMIEDYISELGGWDFIWNLIMESVTEAAMSLEAQAIDAAVVLKVDTLLRDFAATLSPPCASSPGPQRALGAGQLSVLREFFGSVLDGRDMYWICDRIVKPLTREKRLSYAELVGCGELNWFISHWWGMHFNKTVDSVVKHATSSASSWESVRYWICTFSNNQWAMDEEIPPGAPPSESSFYKALRSRSCQGTCMILDGSVVPLTRAWCLFELLQTFTIQDETAPREGLAILTSSGVLNSGRCSIDTAMAIGQELTTLRLENAQASKEEDKQLIFGAVQAAGGFDAINSKLRQKIREVLGTVASQWNRDINRLQIQLGSDRFAFSHCGFGP</sequence>
<evidence type="ECO:0000313" key="3">
    <source>
        <dbReference type="Proteomes" id="UP001178507"/>
    </source>
</evidence>
<reference evidence="2" key="1">
    <citation type="submission" date="2023-08" db="EMBL/GenBank/DDBJ databases">
        <authorList>
            <person name="Chen Y."/>
            <person name="Shah S."/>
            <person name="Dougan E. K."/>
            <person name="Thang M."/>
            <person name="Chan C."/>
        </authorList>
    </citation>
    <scope>NUCLEOTIDE SEQUENCE</scope>
</reference>